<dbReference type="InterPro" id="IPR031325">
    <property type="entry name" value="RHS_repeat"/>
</dbReference>
<dbReference type="InterPro" id="IPR050708">
    <property type="entry name" value="T6SS_VgrG/RHS"/>
</dbReference>
<dbReference type="InterPro" id="IPR008979">
    <property type="entry name" value="Galactose-bd-like_sf"/>
</dbReference>
<dbReference type="PROSITE" id="PS50818">
    <property type="entry name" value="INTEIN_C_TER"/>
    <property type="match status" value="1"/>
</dbReference>
<dbReference type="SUPFAM" id="SSF51294">
    <property type="entry name" value="Hedgehog/intein (Hint) domain"/>
    <property type="match status" value="1"/>
</dbReference>
<name>A0A4Q9DEA1_9BACL</name>
<feature type="signal peptide" evidence="2">
    <location>
        <begin position="1"/>
        <end position="28"/>
    </location>
</feature>
<dbReference type="SMART" id="SM00306">
    <property type="entry name" value="HintN"/>
    <property type="match status" value="1"/>
</dbReference>
<dbReference type="CDD" id="cd00081">
    <property type="entry name" value="Hint"/>
    <property type="match status" value="1"/>
</dbReference>
<dbReference type="SUPFAM" id="SSF49785">
    <property type="entry name" value="Galactose-binding domain-like"/>
    <property type="match status" value="1"/>
</dbReference>
<dbReference type="NCBIfam" id="TIGR03696">
    <property type="entry name" value="Rhs_assc_core"/>
    <property type="match status" value="1"/>
</dbReference>
<evidence type="ECO:0000313" key="4">
    <source>
        <dbReference type="EMBL" id="TBL69886.1"/>
    </source>
</evidence>
<dbReference type="NCBIfam" id="TIGR01643">
    <property type="entry name" value="YD_repeat_2x"/>
    <property type="match status" value="3"/>
</dbReference>
<protein>
    <recommendedName>
        <fullName evidence="3">F5/8 type C domain-containing protein</fullName>
    </recommendedName>
</protein>
<dbReference type="InterPro" id="IPR000421">
    <property type="entry name" value="FA58C"/>
</dbReference>
<dbReference type="PANTHER" id="PTHR32305:SF15">
    <property type="entry name" value="PROTEIN RHSA-RELATED"/>
    <property type="match status" value="1"/>
</dbReference>
<dbReference type="Gene3D" id="2.180.10.10">
    <property type="entry name" value="RHS repeat-associated core"/>
    <property type="match status" value="2"/>
</dbReference>
<dbReference type="InterPro" id="IPR036844">
    <property type="entry name" value="Hint_dom_sf"/>
</dbReference>
<proteinExistence type="predicted"/>
<dbReference type="PANTHER" id="PTHR32305">
    <property type="match status" value="1"/>
</dbReference>
<accession>A0A4Q9DEA1</accession>
<dbReference type="Gene3D" id="2.60.120.260">
    <property type="entry name" value="Galactose-binding domain-like"/>
    <property type="match status" value="1"/>
</dbReference>
<keyword evidence="5" id="KW-1185">Reference proteome</keyword>
<evidence type="ECO:0000256" key="1">
    <source>
        <dbReference type="ARBA" id="ARBA00022737"/>
    </source>
</evidence>
<evidence type="ECO:0000256" key="2">
    <source>
        <dbReference type="SAM" id="SignalP"/>
    </source>
</evidence>
<dbReference type="InterPro" id="IPR056823">
    <property type="entry name" value="TEN-like_YD-shell"/>
</dbReference>
<dbReference type="InterPro" id="IPR030934">
    <property type="entry name" value="Intein_C"/>
</dbReference>
<dbReference type="InterPro" id="IPR003587">
    <property type="entry name" value="Hint_dom_N"/>
</dbReference>
<gene>
    <name evidence="4" type="ORF">EYB31_34475</name>
</gene>
<feature type="chain" id="PRO_5020298959" description="F5/8 type C domain-containing protein" evidence="2">
    <location>
        <begin position="29"/>
        <end position="1955"/>
    </location>
</feature>
<sequence length="1955" mass="221090">MSVRWWTIVKTWLLFVFIFMISSQSAYAEVNVNDLQGVLNGLVGPSAVNETNKPQYKDQQNLAESIDPQSGSLNLKITDLSLPGKNGLDFTLTRSYRSSASEYGQKKIKYVDDLWGCPYKVWTYTITVTNTNGSGGNYGSFQTFAAADAFQQTQQFRNMFPLMAYSSIGLGGNFYCKNITNIINPTTYDRSRYDLGAGWSFALPSVEMYDDELSGAKNYFLHEEGGAVYGMNYYPNSNSYSVNGHQPDDVEFREDTSYSNGQNTSKYVFIKNSKRKTFFAEDGRVLGIKDLLNNEIKFSYTNRTINGVTYPFIQQVVDSVGRTITFTYDNTINSSSFNGENIFVNVTEPSNTRSFTIKYTKWRDSVDGRYEPYLYSVTQAEGTMDSTTVFYNYSTSMNTFSFTKNGNICVIPAKLITSIIYPHSGTFYSYDFITRNLGGSGKTDAYRVKERFDKHAKAGEALNNSNNYNLALNKPVFASSVYQDEDGGYWGPGYAVDGIPITNWASVPGVAAASIYVDLGAVKSVKSVRLTWVGPFAPTYDLQYSNDAVNWTTIKRVTNDVNSYIDAIFTDVNARYIKMNGVAIHSKRWDVGYSPSWYALGEFEVFGDESLQDYYNYNYIGDFTASPKYNSLYDAPSAYTYSSEVTDMTRGLKTTHTYNQQTQPTEVKTIAKNGEVTLERNLTFASKEGIWLPTHTEITKTAADGTAAETLYVDKTYDYRLFLLSSTKPLTSSQLNNSTTRQNYTTTFEYDPTFKLIRQKQWKQSPTVTLTESVSYDGYGRIQSSTNSNGEVTTYNYTSSDEGDITETIISLETGKTARTQTVYGPLYHRAYPTKVKNYYTNENGIVTEATTTKTYDYLTGQVLSVTDAKGQTTTYTYDNLGRERTATLPSFIGSDGNTYSTVQTTEYAQYQTSTTFDLTNQNKLTTKVSSSTTITNLTTGAQGTYNYRIGFYDGFGNLLLQQLYDYQNNIWKNEAQYHYDGVGRPSYMGQPSSNNDVISVEKKVTYNAWGVPQITDAFGNLYVTDMDFVQRKVTSYMIPQASVATYRTDPNNLSYRENVLVVLKDQWGRAISRTAYPSWPSQAEIITEAYDYDIAGNLLTYTNPNNDVTTYNYDKLDRLVRVIDALSQVTSYDYTRLGNLKNTQQKDGVQTWITSKQYDELGRLIAKIDPAGQVEQFVPNELGQVSRSRDLKQVWFTNEFDQLNRMKTQTAAERMKKIYYGIETFGPTKVEEYVDNVLDNSIGYTYDSNGQVASVTTQNHVVGVFNTVNYEYNLTNMLTQVKHPDNFYTKYYYDKMRITKVQTNGNSNSNVTDDSQYAEYDYYGNGMLRSVTYPRLNDYSYLKTTYEYDKINRLKKITNTKDTQQISQYSYTYDNNGNIQTVTDASGTTSYAYDKLDRLVEVHRPDGSKDYYTYDMRGNRTSLQVSSVQLNFNDASYTYNTWNQLASSTENGKMVNFEYTPDDLRSRKFSPTETFYYSYNSSGKVIAESDANNVVKAEYIWGPDQLLVKNDKVSNTNYYYLYNGHGDVVQIVDTNGNVQNSYQYNEWGNIVGTPQENIRNSFKYAGEQFDTETGLYYLRARYYDPSIGRFINKDTYEGDITNPLSLNLYTYVHNNPLTNVDPTGHCVSGDESCDFSYSSSNHADENGILRLNDTNEIDYEWYLSWFTIDTIGFHKAAKENESLKEVGSTVVFMYLARNLPQELISSYLGNSVKTKKGSSGKETVSTSDCNCFVAGTKILTEEGEKNIEDVQVGDKVLSKDEATGEVGYKEVTATFNHESDEIYNIHVGGQTIESTFNHPFYVQGKGWTFVKDLKVGDLLAQSDGNTLKVDSIKLEHRQAAVYNLRVDGFHTYFVSDLGIWVHNTNCWGKFSADDLKKLGQADQKDIKRITGNANDAFGFFKEQVSGYKEVSPGVFVGKDANGVTFTYRASSKSGPSTIDVNGISGVRKIKFLED</sequence>
<feature type="domain" description="F5/8 type C" evidence="3">
    <location>
        <begin position="457"/>
        <end position="608"/>
    </location>
</feature>
<keyword evidence="1" id="KW-0677">Repeat</keyword>
<dbReference type="OrthoDB" id="41445at2"/>
<dbReference type="GO" id="GO:0016539">
    <property type="term" value="P:intein-mediated protein splicing"/>
    <property type="evidence" value="ECO:0007669"/>
    <property type="project" value="InterPro"/>
</dbReference>
<organism evidence="4 5">
    <name type="scientific">Paenibacillus thalictri</name>
    <dbReference type="NCBI Taxonomy" id="2527873"/>
    <lineage>
        <taxon>Bacteria</taxon>
        <taxon>Bacillati</taxon>
        <taxon>Bacillota</taxon>
        <taxon>Bacilli</taxon>
        <taxon>Bacillales</taxon>
        <taxon>Paenibacillaceae</taxon>
        <taxon>Paenibacillus</taxon>
    </lineage>
</organism>
<comment type="caution">
    <text evidence="4">The sequence shown here is derived from an EMBL/GenBank/DDBJ whole genome shotgun (WGS) entry which is preliminary data.</text>
</comment>
<evidence type="ECO:0000313" key="5">
    <source>
        <dbReference type="Proteomes" id="UP000293142"/>
    </source>
</evidence>
<dbReference type="PROSITE" id="PS50022">
    <property type="entry name" value="FA58C_3"/>
    <property type="match status" value="1"/>
</dbReference>
<evidence type="ECO:0000259" key="3">
    <source>
        <dbReference type="PROSITE" id="PS50022"/>
    </source>
</evidence>
<dbReference type="Pfam" id="PF05593">
    <property type="entry name" value="RHS_repeat"/>
    <property type="match status" value="2"/>
</dbReference>
<dbReference type="Pfam" id="PF00754">
    <property type="entry name" value="F5_F8_type_C"/>
    <property type="match status" value="1"/>
</dbReference>
<dbReference type="Pfam" id="PF07591">
    <property type="entry name" value="PT-HINT"/>
    <property type="match status" value="1"/>
</dbReference>
<dbReference type="EMBL" id="SIRE01000035">
    <property type="protein sequence ID" value="TBL69886.1"/>
    <property type="molecule type" value="Genomic_DNA"/>
</dbReference>
<reference evidence="4 5" key="1">
    <citation type="submission" date="2019-02" db="EMBL/GenBank/DDBJ databases">
        <title>Paenibacillus sp. nov., isolated from surface-sterilized tissue of Thalictrum simplex L.</title>
        <authorList>
            <person name="Tuo L."/>
        </authorList>
    </citation>
    <scope>NUCLEOTIDE SEQUENCE [LARGE SCALE GENOMIC DNA]</scope>
    <source>
        <strain evidence="4 5">N2SHLJ1</strain>
    </source>
</reference>
<dbReference type="RefSeq" id="WP_131018151.1">
    <property type="nucleotide sequence ID" value="NZ_SIRE01000035.1"/>
</dbReference>
<dbReference type="Pfam" id="PF25023">
    <property type="entry name" value="TEN_YD-shell"/>
    <property type="match status" value="1"/>
</dbReference>
<dbReference type="Proteomes" id="UP000293142">
    <property type="component" value="Unassembled WGS sequence"/>
</dbReference>
<dbReference type="InterPro" id="IPR006530">
    <property type="entry name" value="YD"/>
</dbReference>
<dbReference type="PROSITE" id="PS50817">
    <property type="entry name" value="INTEIN_N_TER"/>
    <property type="match status" value="1"/>
</dbReference>
<dbReference type="Gene3D" id="2.170.16.10">
    <property type="entry name" value="Hedgehog/Intein (Hint) domain"/>
    <property type="match status" value="1"/>
</dbReference>
<keyword evidence="2" id="KW-0732">Signal</keyword>
<dbReference type="InterPro" id="IPR006141">
    <property type="entry name" value="Intein_N"/>
</dbReference>
<dbReference type="InterPro" id="IPR022385">
    <property type="entry name" value="Rhs_assc_core"/>
</dbReference>